<gene>
    <name evidence="1" type="ORF">AAEJ74_01870</name>
</gene>
<organism evidence="1 2">
    <name type="scientific">Limnospira fusiformis PMC 851.14</name>
    <dbReference type="NCBI Taxonomy" id="2219512"/>
    <lineage>
        <taxon>Bacteria</taxon>
        <taxon>Bacillati</taxon>
        <taxon>Cyanobacteriota</taxon>
        <taxon>Cyanophyceae</taxon>
        <taxon>Oscillatoriophycideae</taxon>
        <taxon>Oscillatoriales</taxon>
        <taxon>Sirenicapillariaceae</taxon>
        <taxon>Limnospira</taxon>
    </lineage>
</organism>
<sequence>MGAACQHISLPIVNDGSSQTFGFPNLLDGWQWSPLVVCSIAQDRTLRTYNGEDEMTKKTQNASPL</sequence>
<proteinExistence type="predicted"/>
<comment type="caution">
    <text evidence="1">The sequence shown here is derived from an EMBL/GenBank/DDBJ whole genome shotgun (WGS) entry which is preliminary data.</text>
</comment>
<evidence type="ECO:0000313" key="1">
    <source>
        <dbReference type="EMBL" id="MEK9510476.1"/>
    </source>
</evidence>
<dbReference type="EMBL" id="JBBWYZ010000002">
    <property type="protein sequence ID" value="MEK9510476.1"/>
    <property type="molecule type" value="Genomic_DNA"/>
</dbReference>
<protein>
    <submittedName>
        <fullName evidence="1">Uncharacterized protein</fullName>
    </submittedName>
</protein>
<reference evidence="1 2" key="1">
    <citation type="journal article" date="2024" name="Front. Microbiol.">
        <title>Transcriptomic insights into the dominance of two phototrophs throughout the water column of a tropical hypersaline-alkaline crater lake (Dziani Dzaha, Mayotte).</title>
        <authorList>
            <person name="Duperron S."/>
            <person name="Halary S."/>
            <person name="Bouly J.-P."/>
            <person name="Roussel T."/>
            <person name="Hugoni M."/>
            <person name="Bruto M."/>
            <person name="Oger P."/>
            <person name="Duval C."/>
            <person name="Woo A."/>
            <person name="Jezequiel D."/>
            <person name="Ader M."/>
            <person name="Leboulanger C."/>
            <person name="Agogue H."/>
            <person name="Grossi V."/>
            <person name="Trousselier M."/>
            <person name="Bernard C."/>
        </authorList>
    </citation>
    <scope>NUCLEOTIDE SEQUENCE [LARGE SCALE GENOMIC DNA]</scope>
    <source>
        <strain evidence="1 2">PMC 851.14</strain>
    </source>
</reference>
<keyword evidence="2" id="KW-1185">Reference proteome</keyword>
<evidence type="ECO:0000313" key="2">
    <source>
        <dbReference type="Proteomes" id="UP001387447"/>
    </source>
</evidence>
<accession>A0ABU9EFH8</accession>
<dbReference type="RefSeq" id="WP_082113526.1">
    <property type="nucleotide sequence ID" value="NZ_JBBWYZ010000002.1"/>
</dbReference>
<dbReference type="Proteomes" id="UP001387447">
    <property type="component" value="Unassembled WGS sequence"/>
</dbReference>
<name>A0ABU9EFH8_LIMFS</name>